<organism evidence="2 3">
    <name type="scientific">Acidisoma cellulosilyticum</name>
    <dbReference type="NCBI Taxonomy" id="2802395"/>
    <lineage>
        <taxon>Bacteria</taxon>
        <taxon>Pseudomonadati</taxon>
        <taxon>Pseudomonadota</taxon>
        <taxon>Alphaproteobacteria</taxon>
        <taxon>Acetobacterales</taxon>
        <taxon>Acidocellaceae</taxon>
        <taxon>Acidisoma</taxon>
    </lineage>
</organism>
<dbReference type="AlphaFoldDB" id="A0A963Z4W1"/>
<comment type="caution">
    <text evidence="2">The sequence shown here is derived from an EMBL/GenBank/DDBJ whole genome shotgun (WGS) entry which is preliminary data.</text>
</comment>
<evidence type="ECO:0000313" key="2">
    <source>
        <dbReference type="EMBL" id="MCB8882684.1"/>
    </source>
</evidence>
<reference evidence="2 3" key="1">
    <citation type="journal article" date="2021" name="Microorganisms">
        <title>Acidisoma silvae sp. nov. and Acidisomacellulosilytica sp. nov., Two Acidophilic Bacteria Isolated from Decaying Wood, Hydrolyzing Cellulose and Producing Poly-3-hydroxybutyrate.</title>
        <authorList>
            <person name="Mieszkin S."/>
            <person name="Pouder E."/>
            <person name="Uroz S."/>
            <person name="Simon-Colin C."/>
            <person name="Alain K."/>
        </authorList>
    </citation>
    <scope>NUCLEOTIDE SEQUENCE [LARGE SCALE GENOMIC DNA]</scope>
    <source>
        <strain evidence="2 3">HW T5.17</strain>
    </source>
</reference>
<dbReference type="Gene3D" id="1.10.260.40">
    <property type="entry name" value="lambda repressor-like DNA-binding domains"/>
    <property type="match status" value="1"/>
</dbReference>
<dbReference type="GO" id="GO:0003677">
    <property type="term" value="F:DNA binding"/>
    <property type="evidence" value="ECO:0007669"/>
    <property type="project" value="InterPro"/>
</dbReference>
<dbReference type="InterPro" id="IPR001387">
    <property type="entry name" value="Cro/C1-type_HTH"/>
</dbReference>
<dbReference type="PROSITE" id="PS50943">
    <property type="entry name" value="HTH_CROC1"/>
    <property type="match status" value="1"/>
</dbReference>
<dbReference type="CDD" id="cd00093">
    <property type="entry name" value="HTH_XRE"/>
    <property type="match status" value="1"/>
</dbReference>
<feature type="domain" description="HTH cro/C1-type" evidence="1">
    <location>
        <begin position="23"/>
        <end position="73"/>
    </location>
</feature>
<name>A0A963Z4W1_9PROT</name>
<gene>
    <name evidence="2" type="ORF">ACELLULO517_20740</name>
</gene>
<dbReference type="InterPro" id="IPR010982">
    <property type="entry name" value="Lambda_DNA-bd_dom_sf"/>
</dbReference>
<dbReference type="Proteomes" id="UP000721844">
    <property type="component" value="Unassembled WGS sequence"/>
</dbReference>
<dbReference type="EMBL" id="JAESVA010000008">
    <property type="protein sequence ID" value="MCB8882684.1"/>
    <property type="molecule type" value="Genomic_DNA"/>
</dbReference>
<protein>
    <submittedName>
        <fullName evidence="2">Helix-turn-helix transcriptional regulator</fullName>
    </submittedName>
</protein>
<keyword evidence="3" id="KW-1185">Reference proteome</keyword>
<proteinExistence type="predicted"/>
<sequence>MHGSSGHKPRGAEDSIGRLLGTLRHQSGLTQKDFAAALGVGRSLVARWETDRGGETAYLPRIAELLGVSPEVFLNRMVSQTTTETVTIDEAELIQIYRTLSISDRVTALRHFRELRDRAGS</sequence>
<dbReference type="SUPFAM" id="SSF47413">
    <property type="entry name" value="lambda repressor-like DNA-binding domains"/>
    <property type="match status" value="1"/>
</dbReference>
<dbReference type="RefSeq" id="WP_227309334.1">
    <property type="nucleotide sequence ID" value="NZ_JAESVA010000008.1"/>
</dbReference>
<evidence type="ECO:0000259" key="1">
    <source>
        <dbReference type="PROSITE" id="PS50943"/>
    </source>
</evidence>
<accession>A0A963Z4W1</accession>
<dbReference type="Pfam" id="PF13560">
    <property type="entry name" value="HTH_31"/>
    <property type="match status" value="1"/>
</dbReference>
<evidence type="ECO:0000313" key="3">
    <source>
        <dbReference type="Proteomes" id="UP000721844"/>
    </source>
</evidence>
<dbReference type="SMART" id="SM00530">
    <property type="entry name" value="HTH_XRE"/>
    <property type="match status" value="1"/>
</dbReference>